<keyword evidence="5" id="KW-1185">Reference proteome</keyword>
<accession>A0ABQ8GDL2</accession>
<organism evidence="4 5">
    <name type="scientific">Macrophomina phaseolina</name>
    <dbReference type="NCBI Taxonomy" id="35725"/>
    <lineage>
        <taxon>Eukaryota</taxon>
        <taxon>Fungi</taxon>
        <taxon>Dikarya</taxon>
        <taxon>Ascomycota</taxon>
        <taxon>Pezizomycotina</taxon>
        <taxon>Dothideomycetes</taxon>
        <taxon>Dothideomycetes incertae sedis</taxon>
        <taxon>Botryosphaeriales</taxon>
        <taxon>Botryosphaeriaceae</taxon>
        <taxon>Macrophomina</taxon>
    </lineage>
</organism>
<dbReference type="PANTHER" id="PTHR10366:SF562">
    <property type="entry name" value="ALDEHYDE REDUCTASE II (AFU_ORTHOLOGUE AFUA_1G11360)"/>
    <property type="match status" value="1"/>
</dbReference>
<dbReference type="Proteomes" id="UP000774617">
    <property type="component" value="Unassembled WGS sequence"/>
</dbReference>
<dbReference type="InterPro" id="IPR001509">
    <property type="entry name" value="Epimerase_deHydtase"/>
</dbReference>
<sequence length="354" mass="38283">MPPSASPLPPNSLILVTGANGFLGSHVCAALLAAGHRVRGSVRNPSKCAWLASLFDSAHGPGRFSLVAVPDMAAPGAFDAAVRGGVDAIAHVATVMGDLSPDAGAVIPVVVAGAVNALEAARKEGSVKAFVYTSSSTAAYSPVPGEVGVVGSETWNESAVRQAWAPKPWEEGRTAKVYAASKCEAERAVWRWVEEREREREDGVGFRVNAVLPNVNFGRVLDPKNQGHPTTSGWAYDLAIGKLAEHMWHAVQPPEYYVNVEDTALIHVAALTRPDLDRQRIFAFAGKFNWNTLLQALRKLYPERTFYEDREGLGHDLSTIVEAPKAEKILRDISGRGWKSLEESLKENLEDLGW</sequence>
<dbReference type="InterPro" id="IPR050425">
    <property type="entry name" value="NAD(P)_dehydrat-like"/>
</dbReference>
<evidence type="ECO:0000313" key="5">
    <source>
        <dbReference type="Proteomes" id="UP000774617"/>
    </source>
</evidence>
<evidence type="ECO:0000256" key="1">
    <source>
        <dbReference type="ARBA" id="ARBA00023002"/>
    </source>
</evidence>
<name>A0ABQ8GDL2_9PEZI</name>
<dbReference type="PANTHER" id="PTHR10366">
    <property type="entry name" value="NAD DEPENDENT EPIMERASE/DEHYDRATASE"/>
    <property type="match status" value="1"/>
</dbReference>
<dbReference type="EMBL" id="JAGTJR010000013">
    <property type="protein sequence ID" value="KAH7050297.1"/>
    <property type="molecule type" value="Genomic_DNA"/>
</dbReference>
<proteinExistence type="inferred from homology"/>
<reference evidence="4 5" key="1">
    <citation type="journal article" date="2021" name="Nat. Commun.">
        <title>Genetic determinants of endophytism in the Arabidopsis root mycobiome.</title>
        <authorList>
            <person name="Mesny F."/>
            <person name="Miyauchi S."/>
            <person name="Thiergart T."/>
            <person name="Pickel B."/>
            <person name="Atanasova L."/>
            <person name="Karlsson M."/>
            <person name="Huettel B."/>
            <person name="Barry K.W."/>
            <person name="Haridas S."/>
            <person name="Chen C."/>
            <person name="Bauer D."/>
            <person name="Andreopoulos W."/>
            <person name="Pangilinan J."/>
            <person name="LaButti K."/>
            <person name="Riley R."/>
            <person name="Lipzen A."/>
            <person name="Clum A."/>
            <person name="Drula E."/>
            <person name="Henrissat B."/>
            <person name="Kohler A."/>
            <person name="Grigoriev I.V."/>
            <person name="Martin F.M."/>
            <person name="Hacquard S."/>
        </authorList>
    </citation>
    <scope>NUCLEOTIDE SEQUENCE [LARGE SCALE GENOMIC DNA]</scope>
    <source>
        <strain evidence="4 5">MPI-SDFR-AT-0080</strain>
    </source>
</reference>
<evidence type="ECO:0000259" key="3">
    <source>
        <dbReference type="Pfam" id="PF01370"/>
    </source>
</evidence>
<dbReference type="Gene3D" id="3.40.50.720">
    <property type="entry name" value="NAD(P)-binding Rossmann-like Domain"/>
    <property type="match status" value="1"/>
</dbReference>
<dbReference type="Pfam" id="PF01370">
    <property type="entry name" value="Epimerase"/>
    <property type="match status" value="1"/>
</dbReference>
<evidence type="ECO:0000256" key="2">
    <source>
        <dbReference type="ARBA" id="ARBA00023445"/>
    </source>
</evidence>
<gene>
    <name evidence="4" type="ORF">B0J12DRAFT_710901</name>
</gene>
<keyword evidence="1" id="KW-0560">Oxidoreductase</keyword>
<comment type="caution">
    <text evidence="4">The sequence shown here is derived from an EMBL/GenBank/DDBJ whole genome shotgun (WGS) entry which is preliminary data.</text>
</comment>
<protein>
    <submittedName>
        <fullName evidence="4">Aldehyde reductase II</fullName>
    </submittedName>
</protein>
<comment type="similarity">
    <text evidence="2">Belongs to the NAD(P)-dependent epimerase/dehydratase family. Dihydroflavonol-4-reductase subfamily.</text>
</comment>
<evidence type="ECO:0000313" key="4">
    <source>
        <dbReference type="EMBL" id="KAH7050297.1"/>
    </source>
</evidence>
<feature type="domain" description="NAD-dependent epimerase/dehydratase" evidence="3">
    <location>
        <begin position="14"/>
        <end position="278"/>
    </location>
</feature>
<dbReference type="SUPFAM" id="SSF51735">
    <property type="entry name" value="NAD(P)-binding Rossmann-fold domains"/>
    <property type="match status" value="1"/>
</dbReference>
<dbReference type="InterPro" id="IPR036291">
    <property type="entry name" value="NAD(P)-bd_dom_sf"/>
</dbReference>